<evidence type="ECO:0000313" key="2">
    <source>
        <dbReference type="Proteomes" id="UP000593880"/>
    </source>
</evidence>
<keyword evidence="2" id="KW-1185">Reference proteome</keyword>
<dbReference type="Proteomes" id="UP000593880">
    <property type="component" value="Chromosome"/>
</dbReference>
<dbReference type="EMBL" id="CP030057">
    <property type="protein sequence ID" value="QOZ62278.1"/>
    <property type="molecule type" value="Genomic_DNA"/>
</dbReference>
<proteinExistence type="predicted"/>
<sequence length="58" mass="6244">MARPAVSLRRASPERAITMSTRVSKAVNFPPPLDPDQIQQIVTSVTKLTIADPGSETP</sequence>
<accession>A0ABX6ULM9</accession>
<name>A0ABX6ULM9_9BRAD</name>
<organism evidence="1 2">
    <name type="scientific">Bradyrhizobium guangdongense</name>
    <dbReference type="NCBI Taxonomy" id="1325090"/>
    <lineage>
        <taxon>Bacteria</taxon>
        <taxon>Pseudomonadati</taxon>
        <taxon>Pseudomonadota</taxon>
        <taxon>Alphaproteobacteria</taxon>
        <taxon>Hyphomicrobiales</taxon>
        <taxon>Nitrobacteraceae</taxon>
        <taxon>Bradyrhizobium</taxon>
    </lineage>
</organism>
<reference evidence="1 2" key="1">
    <citation type="submission" date="2018-06" db="EMBL/GenBank/DDBJ databases">
        <title>Comparative genomics of rhizobia nodulating Arachis hypogaea in China.</title>
        <authorList>
            <person name="Li Y."/>
        </authorList>
    </citation>
    <scope>NUCLEOTIDE SEQUENCE [LARGE SCALE GENOMIC DNA]</scope>
    <source>
        <strain evidence="1 2">CCBAU 51658</strain>
    </source>
</reference>
<protein>
    <submittedName>
        <fullName evidence="1">Uncharacterized protein</fullName>
    </submittedName>
</protein>
<gene>
    <name evidence="1" type="ORF">XH86_28715</name>
</gene>
<evidence type="ECO:0000313" key="1">
    <source>
        <dbReference type="EMBL" id="QOZ62278.1"/>
    </source>
</evidence>